<evidence type="ECO:0000313" key="7">
    <source>
        <dbReference type="EMBL" id="SDP02491.1"/>
    </source>
</evidence>
<dbReference type="SUPFAM" id="SSF88659">
    <property type="entry name" value="Sigma3 and sigma4 domains of RNA polymerase sigma factors"/>
    <property type="match status" value="1"/>
</dbReference>
<evidence type="ECO:0000256" key="2">
    <source>
        <dbReference type="ARBA" id="ARBA00023015"/>
    </source>
</evidence>
<dbReference type="InterPro" id="IPR014284">
    <property type="entry name" value="RNA_pol_sigma-70_dom"/>
</dbReference>
<evidence type="ECO:0000256" key="5">
    <source>
        <dbReference type="ARBA" id="ARBA00023163"/>
    </source>
</evidence>
<evidence type="ECO:0000259" key="6">
    <source>
        <dbReference type="Pfam" id="PF04542"/>
    </source>
</evidence>
<dbReference type="EMBL" id="FNJB01000006">
    <property type="protein sequence ID" value="SDP02491.1"/>
    <property type="molecule type" value="Genomic_DNA"/>
</dbReference>
<evidence type="ECO:0000256" key="3">
    <source>
        <dbReference type="ARBA" id="ARBA00023082"/>
    </source>
</evidence>
<dbReference type="STRING" id="504798.SAMN05421871_106403"/>
<keyword evidence="8" id="KW-1185">Reference proteome</keyword>
<feature type="domain" description="RNA polymerase sigma-70 region 2" evidence="6">
    <location>
        <begin position="43"/>
        <end position="104"/>
    </location>
</feature>
<dbReference type="PANTHER" id="PTHR43133:SF8">
    <property type="entry name" value="RNA POLYMERASE SIGMA FACTOR HI_1459-RELATED"/>
    <property type="match status" value="1"/>
</dbReference>
<dbReference type="AlphaFoldDB" id="A0A1H0PBW3"/>
<dbReference type="InterPro" id="IPR013324">
    <property type="entry name" value="RNA_pol_sigma_r3/r4-like"/>
</dbReference>
<dbReference type="SUPFAM" id="SSF88946">
    <property type="entry name" value="Sigma2 domain of RNA polymerase sigma factors"/>
    <property type="match status" value="1"/>
</dbReference>
<dbReference type="PANTHER" id="PTHR43133">
    <property type="entry name" value="RNA POLYMERASE ECF-TYPE SIGMA FACTO"/>
    <property type="match status" value="1"/>
</dbReference>
<evidence type="ECO:0000256" key="1">
    <source>
        <dbReference type="ARBA" id="ARBA00010641"/>
    </source>
</evidence>
<dbReference type="GO" id="GO:0016987">
    <property type="term" value="F:sigma factor activity"/>
    <property type="evidence" value="ECO:0007669"/>
    <property type="project" value="UniProtKB-KW"/>
</dbReference>
<dbReference type="InterPro" id="IPR007627">
    <property type="entry name" value="RNA_pol_sigma70_r2"/>
</dbReference>
<keyword evidence="4" id="KW-0238">DNA-binding</keyword>
<dbReference type="InterPro" id="IPR036388">
    <property type="entry name" value="WH-like_DNA-bd_sf"/>
</dbReference>
<dbReference type="GO" id="GO:0006352">
    <property type="term" value="P:DNA-templated transcription initiation"/>
    <property type="evidence" value="ECO:0007669"/>
    <property type="project" value="InterPro"/>
</dbReference>
<dbReference type="NCBIfam" id="TIGR02937">
    <property type="entry name" value="sigma70-ECF"/>
    <property type="match status" value="1"/>
</dbReference>
<dbReference type="Proteomes" id="UP000199651">
    <property type="component" value="Unassembled WGS sequence"/>
</dbReference>
<dbReference type="Gene3D" id="1.10.1740.10">
    <property type="match status" value="1"/>
</dbReference>
<gene>
    <name evidence="7" type="ORF">SAMN05192558_10649</name>
</gene>
<evidence type="ECO:0000313" key="8">
    <source>
        <dbReference type="Proteomes" id="UP000199651"/>
    </source>
</evidence>
<dbReference type="InterPro" id="IPR013325">
    <property type="entry name" value="RNA_pol_sigma_r2"/>
</dbReference>
<dbReference type="Gene3D" id="1.10.10.10">
    <property type="entry name" value="Winged helix-like DNA-binding domain superfamily/Winged helix DNA-binding domain"/>
    <property type="match status" value="1"/>
</dbReference>
<keyword evidence="3" id="KW-0731">Sigma factor</keyword>
<keyword evidence="2" id="KW-0805">Transcription regulation</keyword>
<protein>
    <submittedName>
        <fullName evidence="7">RNA polymerase sigma factor, sigma-70 family</fullName>
    </submittedName>
</protein>
<evidence type="ECO:0000256" key="4">
    <source>
        <dbReference type="ARBA" id="ARBA00023125"/>
    </source>
</evidence>
<reference evidence="8" key="1">
    <citation type="submission" date="2016-10" db="EMBL/GenBank/DDBJ databases">
        <authorList>
            <person name="Varghese N."/>
            <person name="Submissions S."/>
        </authorList>
    </citation>
    <scope>NUCLEOTIDE SEQUENCE [LARGE SCALE GENOMIC DNA]</scope>
    <source>
        <strain evidence="8">IBRC-M 10655</strain>
    </source>
</reference>
<accession>A0A1H0PBW3</accession>
<dbReference type="InterPro" id="IPR039425">
    <property type="entry name" value="RNA_pol_sigma-70-like"/>
</dbReference>
<name>A0A1H0PBW3_9PSEU</name>
<organism evidence="7 8">
    <name type="scientific">Actinokineospora alba</name>
    <dbReference type="NCBI Taxonomy" id="504798"/>
    <lineage>
        <taxon>Bacteria</taxon>
        <taxon>Bacillati</taxon>
        <taxon>Actinomycetota</taxon>
        <taxon>Actinomycetes</taxon>
        <taxon>Pseudonocardiales</taxon>
        <taxon>Pseudonocardiaceae</taxon>
        <taxon>Actinokineospora</taxon>
    </lineage>
</organism>
<comment type="similarity">
    <text evidence="1">Belongs to the sigma-70 factor family. ECF subfamily.</text>
</comment>
<sequence>MGAVTELRTVGTNPPWEGLEGSDRHAACMIAARDGNKGALDVLVAELTPLVWHVARGTGLDRAAAEDVVQTVWLALLRHVDRLLEPRALVGWLITTARREANRTRQRGNGQIELSPEIAEHVLSTEPMPEAEVLRGERDNKLWAAFRKLPPRCQELLRLTVLAGRAEYRVVADRMGMPHGSIGPTRGRCLNSLRDMYDNGDGVK</sequence>
<dbReference type="GO" id="GO:0003677">
    <property type="term" value="F:DNA binding"/>
    <property type="evidence" value="ECO:0007669"/>
    <property type="project" value="UniProtKB-KW"/>
</dbReference>
<proteinExistence type="inferred from homology"/>
<dbReference type="Pfam" id="PF04542">
    <property type="entry name" value="Sigma70_r2"/>
    <property type="match status" value="1"/>
</dbReference>
<keyword evidence="5" id="KW-0804">Transcription</keyword>